<dbReference type="Pfam" id="PF00248">
    <property type="entry name" value="Aldo_ket_red"/>
    <property type="match status" value="1"/>
</dbReference>
<dbReference type="GO" id="GO:0005829">
    <property type="term" value="C:cytosol"/>
    <property type="evidence" value="ECO:0007669"/>
    <property type="project" value="TreeGrafter"/>
</dbReference>
<dbReference type="GO" id="GO:0045290">
    <property type="term" value="F:D-arabinose 1-dehydrogenase [NAD(P)+] activity"/>
    <property type="evidence" value="ECO:0007669"/>
    <property type="project" value="InterPro"/>
</dbReference>
<feature type="domain" description="NADP-dependent oxidoreductase" evidence="1">
    <location>
        <begin position="21"/>
        <end position="295"/>
    </location>
</feature>
<dbReference type="Proteomes" id="UP000789572">
    <property type="component" value="Unassembled WGS sequence"/>
</dbReference>
<accession>A0A9N9FIB4</accession>
<dbReference type="InterPro" id="IPR036812">
    <property type="entry name" value="NAD(P)_OxRdtase_dom_sf"/>
</dbReference>
<dbReference type="PANTHER" id="PTHR42686">
    <property type="entry name" value="GH17980P-RELATED"/>
    <property type="match status" value="1"/>
</dbReference>
<dbReference type="Gene3D" id="3.20.20.100">
    <property type="entry name" value="NADP-dependent oxidoreductase domain"/>
    <property type="match status" value="1"/>
</dbReference>
<dbReference type="AlphaFoldDB" id="A0A9N9FIB4"/>
<dbReference type="EMBL" id="CAJVPJ010000570">
    <property type="protein sequence ID" value="CAG8538441.1"/>
    <property type="molecule type" value="Genomic_DNA"/>
</dbReference>
<dbReference type="CDD" id="cd19164">
    <property type="entry name" value="AKR_ARA2"/>
    <property type="match status" value="1"/>
</dbReference>
<name>A0A9N9FIB4_9GLOM</name>
<dbReference type="InterPro" id="IPR044480">
    <property type="entry name" value="Ara2-like"/>
</dbReference>
<evidence type="ECO:0000313" key="3">
    <source>
        <dbReference type="Proteomes" id="UP000789572"/>
    </source>
</evidence>
<dbReference type="PRINTS" id="PR00069">
    <property type="entry name" value="ALDKETRDTASE"/>
</dbReference>
<gene>
    <name evidence="2" type="ORF">POCULU_LOCUS4412</name>
</gene>
<dbReference type="SUPFAM" id="SSF51430">
    <property type="entry name" value="NAD(P)-linked oxidoreductase"/>
    <property type="match status" value="1"/>
</dbReference>
<proteinExistence type="predicted"/>
<dbReference type="InterPro" id="IPR023210">
    <property type="entry name" value="NADP_OxRdtase_dom"/>
</dbReference>
<evidence type="ECO:0000313" key="2">
    <source>
        <dbReference type="EMBL" id="CAG8538441.1"/>
    </source>
</evidence>
<evidence type="ECO:0000259" key="1">
    <source>
        <dbReference type="Pfam" id="PF00248"/>
    </source>
</evidence>
<dbReference type="PANTHER" id="PTHR42686:SF1">
    <property type="entry name" value="GH17980P-RELATED"/>
    <property type="match status" value="1"/>
</dbReference>
<dbReference type="GO" id="GO:0070485">
    <property type="term" value="P:dehydro-D-arabinono-1,4-lactone biosynthetic process"/>
    <property type="evidence" value="ECO:0007669"/>
    <property type="project" value="TreeGrafter"/>
</dbReference>
<reference evidence="2" key="1">
    <citation type="submission" date="2021-06" db="EMBL/GenBank/DDBJ databases">
        <authorList>
            <person name="Kallberg Y."/>
            <person name="Tangrot J."/>
            <person name="Rosling A."/>
        </authorList>
    </citation>
    <scope>NUCLEOTIDE SEQUENCE</scope>
    <source>
        <strain evidence="2">IA702</strain>
    </source>
</reference>
<keyword evidence="3" id="KW-1185">Reference proteome</keyword>
<sequence>MDCMPLDASKEVPHNKLEISKISFGAGVFSGRYNSLEENWPLEAVRRALELGINCFDTSPYYNNSELILGDALEKLKNEYPRSHYYLSTKCGRYGHTKSDFNYSPKRVEESVIESCRRLKTTYLDIVLAHDVEFVSVDEATKAIEKLFELKANGIIKHVGISGYPLEVLLHITEIQYAKSQPLDVILSYSHYTLQSTLFADYIGRFRALGVKTLINGSPLSMGLFRSSPPPKWHPASTELRKAAAECAELAKRHNLSIARLALQFAFQWKDVDSTMIGLSNKEEVEYAIDAWNEVKAREKGEKTIPVTEVDVLKEITRLLEPYYNISWPSP</sequence>
<dbReference type="OrthoDB" id="5286008at2759"/>
<comment type="caution">
    <text evidence="2">The sequence shown here is derived from an EMBL/GenBank/DDBJ whole genome shotgun (WGS) entry which is preliminary data.</text>
</comment>
<organism evidence="2 3">
    <name type="scientific">Paraglomus occultum</name>
    <dbReference type="NCBI Taxonomy" id="144539"/>
    <lineage>
        <taxon>Eukaryota</taxon>
        <taxon>Fungi</taxon>
        <taxon>Fungi incertae sedis</taxon>
        <taxon>Mucoromycota</taxon>
        <taxon>Glomeromycotina</taxon>
        <taxon>Glomeromycetes</taxon>
        <taxon>Paraglomerales</taxon>
        <taxon>Paraglomeraceae</taxon>
        <taxon>Paraglomus</taxon>
    </lineage>
</organism>
<protein>
    <submittedName>
        <fullName evidence="2">3240_t:CDS:1</fullName>
    </submittedName>
</protein>
<dbReference type="InterPro" id="IPR020471">
    <property type="entry name" value="AKR"/>
</dbReference>